<gene>
    <name evidence="2" type="primary">LOC106155507</name>
</gene>
<dbReference type="GeneID" id="106155507"/>
<dbReference type="AlphaFoldDB" id="A0A1S3HLF6"/>
<sequence length="136" mass="14661">MCAGGFLLMALAERGTEWMLFPGAVFHQLGGLQLAITDIQVAGLFPKLKATLICLIAGAADVSAFAPILIKLAYQAGISYKTCMFTFTGIILLLSSVNTNTLPPRQDEDGKNIDIACCFKICKRHSGTKEAWSSQF</sequence>
<keyword evidence="1" id="KW-1185">Reference proteome</keyword>
<organism evidence="1 2">
    <name type="scientific">Lingula anatina</name>
    <name type="common">Brachiopod</name>
    <name type="synonym">Lingula unguis</name>
    <dbReference type="NCBI Taxonomy" id="7574"/>
    <lineage>
        <taxon>Eukaryota</taxon>
        <taxon>Metazoa</taxon>
        <taxon>Spiralia</taxon>
        <taxon>Lophotrochozoa</taxon>
        <taxon>Brachiopoda</taxon>
        <taxon>Linguliformea</taxon>
        <taxon>Lingulata</taxon>
        <taxon>Lingulida</taxon>
        <taxon>Linguloidea</taxon>
        <taxon>Lingulidae</taxon>
        <taxon>Lingula</taxon>
    </lineage>
</organism>
<evidence type="ECO:0000313" key="1">
    <source>
        <dbReference type="Proteomes" id="UP000085678"/>
    </source>
</evidence>
<dbReference type="PANTHER" id="PTHR20765">
    <property type="entry name" value="SOLUTE CARRIER FAMILY 43 MEMBER 3-RELATED"/>
    <property type="match status" value="1"/>
</dbReference>
<dbReference type="KEGG" id="lak:106155507"/>
<dbReference type="OrthoDB" id="330047at2759"/>
<evidence type="ECO:0000313" key="2">
    <source>
        <dbReference type="RefSeq" id="XP_013385844.1"/>
    </source>
</evidence>
<dbReference type="PANTHER" id="PTHR20765:SF1">
    <property type="entry name" value="EQUILIBRATIVE NUCLEOBASE TRANSPORTER 1"/>
    <property type="match status" value="1"/>
</dbReference>
<protein>
    <submittedName>
        <fullName evidence="2">Large neutral amino acids transporter small subunit 3-like</fullName>
    </submittedName>
</protein>
<name>A0A1S3HLF6_LINAN</name>
<accession>A0A1S3HLF6</accession>
<dbReference type="RefSeq" id="XP_013385844.1">
    <property type="nucleotide sequence ID" value="XM_013530390.1"/>
</dbReference>
<dbReference type="InterPro" id="IPR027197">
    <property type="entry name" value="SLC43A3"/>
</dbReference>
<dbReference type="InParanoid" id="A0A1S3HLF6"/>
<proteinExistence type="predicted"/>
<dbReference type="Proteomes" id="UP000085678">
    <property type="component" value="Unplaced"/>
</dbReference>
<reference evidence="2" key="1">
    <citation type="submission" date="2025-08" db="UniProtKB">
        <authorList>
            <consortium name="RefSeq"/>
        </authorList>
    </citation>
    <scope>IDENTIFICATION</scope>
    <source>
        <tissue evidence="2">Gonads</tissue>
    </source>
</reference>